<dbReference type="Pfam" id="PF13088">
    <property type="entry name" value="BNR_2"/>
    <property type="match status" value="1"/>
</dbReference>
<dbReference type="SUPFAM" id="SSF50939">
    <property type="entry name" value="Sialidases"/>
    <property type="match status" value="1"/>
</dbReference>
<proteinExistence type="predicted"/>
<evidence type="ECO:0000313" key="2">
    <source>
        <dbReference type="EMBL" id="KAK3368838.1"/>
    </source>
</evidence>
<name>A0AAE0K2D5_9PEZI</name>
<reference evidence="2" key="1">
    <citation type="journal article" date="2023" name="Mol. Phylogenet. Evol.">
        <title>Genome-scale phylogeny and comparative genomics of the fungal order Sordariales.</title>
        <authorList>
            <person name="Hensen N."/>
            <person name="Bonometti L."/>
            <person name="Westerberg I."/>
            <person name="Brannstrom I.O."/>
            <person name="Guillou S."/>
            <person name="Cros-Aarteil S."/>
            <person name="Calhoun S."/>
            <person name="Haridas S."/>
            <person name="Kuo A."/>
            <person name="Mondo S."/>
            <person name="Pangilinan J."/>
            <person name="Riley R."/>
            <person name="LaButti K."/>
            <person name="Andreopoulos B."/>
            <person name="Lipzen A."/>
            <person name="Chen C."/>
            <person name="Yan M."/>
            <person name="Daum C."/>
            <person name="Ng V."/>
            <person name="Clum A."/>
            <person name="Steindorff A."/>
            <person name="Ohm R.A."/>
            <person name="Martin F."/>
            <person name="Silar P."/>
            <person name="Natvig D.O."/>
            <person name="Lalanne C."/>
            <person name="Gautier V."/>
            <person name="Ament-Velasquez S.L."/>
            <person name="Kruys A."/>
            <person name="Hutchinson M.I."/>
            <person name="Powell A.J."/>
            <person name="Barry K."/>
            <person name="Miller A.N."/>
            <person name="Grigoriev I.V."/>
            <person name="Debuchy R."/>
            <person name="Gladieux P."/>
            <person name="Hiltunen Thoren M."/>
            <person name="Johannesson H."/>
        </authorList>
    </citation>
    <scope>NUCLEOTIDE SEQUENCE</scope>
    <source>
        <strain evidence="2">CBS 958.72</strain>
    </source>
</reference>
<sequence length="433" mass="46822">MAFPLVGTGPGIFLPISGVQPEYRATFPYDNFTHWNETALDEDRERPFMVAYKFPSISDLSAPEYVEIPLTHPSLPEGRPISKFTHVEAMAGPHIETWRSGNGLITIGSDPGSDYPRAIATRDGTLLATYRWGDDTTTKIVTKKSKDGGATWSDPVEVMSWDATKGDLKNPFLLQTSSGAILCASLLRLTYDLTKDKEKPWHMELNVHQSKDSGQSWSKLGNILSSAPGHGIQGEWEPFLREAPDGTLQAYYSHELSPSDQDIVFRTSRDGGETWSSDFVTVAGAGNPATRPGMPQVLDLDGGGANLLMVYENNADDKKFRVWAQTSADGGNTWAHSRIIFEPGQGNAGGPGLAQIPGRLVVSFMTNQDQPHRPYPQEADMKIITSSDGGATWSEPIKAIEQAGWGGVTAVDGGVAVLGATPKGTAVMQVVAF</sequence>
<dbReference type="InterPro" id="IPR036278">
    <property type="entry name" value="Sialidase_sf"/>
</dbReference>
<reference evidence="2" key="2">
    <citation type="submission" date="2023-06" db="EMBL/GenBank/DDBJ databases">
        <authorList>
            <consortium name="Lawrence Berkeley National Laboratory"/>
            <person name="Haridas S."/>
            <person name="Hensen N."/>
            <person name="Bonometti L."/>
            <person name="Westerberg I."/>
            <person name="Brannstrom I.O."/>
            <person name="Guillou S."/>
            <person name="Cros-Aarteil S."/>
            <person name="Calhoun S."/>
            <person name="Kuo A."/>
            <person name="Mondo S."/>
            <person name="Pangilinan J."/>
            <person name="Riley R."/>
            <person name="Labutti K."/>
            <person name="Andreopoulos B."/>
            <person name="Lipzen A."/>
            <person name="Chen C."/>
            <person name="Yanf M."/>
            <person name="Daum C."/>
            <person name="Ng V."/>
            <person name="Clum A."/>
            <person name="Steindorff A."/>
            <person name="Ohm R."/>
            <person name="Martin F."/>
            <person name="Silar P."/>
            <person name="Natvig D."/>
            <person name="Lalanne C."/>
            <person name="Gautier V."/>
            <person name="Ament-Velasquez S.L."/>
            <person name="Kruys A."/>
            <person name="Hutchinson M.I."/>
            <person name="Powell A.J."/>
            <person name="Barry K."/>
            <person name="Miller A.N."/>
            <person name="Grigoriev I.V."/>
            <person name="Debuchy R."/>
            <person name="Gladieux P."/>
            <person name="Thoren M.H."/>
            <person name="Johannesson H."/>
        </authorList>
    </citation>
    <scope>NUCLEOTIDE SEQUENCE</scope>
    <source>
        <strain evidence="2">CBS 958.72</strain>
    </source>
</reference>
<dbReference type="PANTHER" id="PTHR38792">
    <property type="entry name" value="BNR/ASP-BOX REPEAT DOMAIN PROTEIN (AFU_ORTHOLOGUE AFUA_7G06430)-RELATED"/>
    <property type="match status" value="1"/>
</dbReference>
<dbReference type="EMBL" id="JAULSN010000006">
    <property type="protein sequence ID" value="KAK3368838.1"/>
    <property type="molecule type" value="Genomic_DNA"/>
</dbReference>
<evidence type="ECO:0000313" key="3">
    <source>
        <dbReference type="Proteomes" id="UP001287356"/>
    </source>
</evidence>
<keyword evidence="3" id="KW-1185">Reference proteome</keyword>
<dbReference type="Gene3D" id="2.120.10.10">
    <property type="match status" value="1"/>
</dbReference>
<accession>A0AAE0K2D5</accession>
<feature type="domain" description="Sialidase" evidence="1">
    <location>
        <begin position="206"/>
        <end position="340"/>
    </location>
</feature>
<gene>
    <name evidence="2" type="ORF">B0T24DRAFT_721895</name>
</gene>
<dbReference type="PANTHER" id="PTHR38792:SF3">
    <property type="entry name" value="BNR_ASP-BOX REPEAT DOMAIN PROTEIN (AFU_ORTHOLOGUE AFUA_7G06430)-RELATED"/>
    <property type="match status" value="1"/>
</dbReference>
<comment type="caution">
    <text evidence="2">The sequence shown here is derived from an EMBL/GenBank/DDBJ whole genome shotgun (WGS) entry which is preliminary data.</text>
</comment>
<dbReference type="AlphaFoldDB" id="A0AAE0K2D5"/>
<dbReference type="CDD" id="cd15482">
    <property type="entry name" value="Sialidase_non-viral"/>
    <property type="match status" value="1"/>
</dbReference>
<protein>
    <submittedName>
        <fullName evidence="2">Sialidase</fullName>
    </submittedName>
</protein>
<dbReference type="Proteomes" id="UP001287356">
    <property type="component" value="Unassembled WGS sequence"/>
</dbReference>
<evidence type="ECO:0000259" key="1">
    <source>
        <dbReference type="Pfam" id="PF13088"/>
    </source>
</evidence>
<dbReference type="InterPro" id="IPR011040">
    <property type="entry name" value="Sialidase"/>
</dbReference>
<organism evidence="2 3">
    <name type="scientific">Lasiosphaeria ovina</name>
    <dbReference type="NCBI Taxonomy" id="92902"/>
    <lineage>
        <taxon>Eukaryota</taxon>
        <taxon>Fungi</taxon>
        <taxon>Dikarya</taxon>
        <taxon>Ascomycota</taxon>
        <taxon>Pezizomycotina</taxon>
        <taxon>Sordariomycetes</taxon>
        <taxon>Sordariomycetidae</taxon>
        <taxon>Sordariales</taxon>
        <taxon>Lasiosphaeriaceae</taxon>
        <taxon>Lasiosphaeria</taxon>
    </lineage>
</organism>